<dbReference type="InterPro" id="IPR000873">
    <property type="entry name" value="AMP-dep_synth/lig_dom"/>
</dbReference>
<dbReference type="GO" id="GO:0006633">
    <property type="term" value="P:fatty acid biosynthetic process"/>
    <property type="evidence" value="ECO:0007669"/>
    <property type="project" value="TreeGrafter"/>
</dbReference>
<dbReference type="eggNOG" id="COG0318">
    <property type="taxonomic scope" value="Bacteria"/>
</dbReference>
<dbReference type="InterPro" id="IPR042099">
    <property type="entry name" value="ANL_N_sf"/>
</dbReference>
<keyword evidence="3" id="KW-0436">Ligase</keyword>
<dbReference type="Gene3D" id="3.40.50.12780">
    <property type="entry name" value="N-terminal domain of ligase-like"/>
    <property type="match status" value="1"/>
</dbReference>
<feature type="domain" description="AMP-dependent synthetase/ligase" evidence="2">
    <location>
        <begin position="18"/>
        <end position="399"/>
    </location>
</feature>
<protein>
    <submittedName>
        <fullName evidence="3">AMP-dependent synthetase and ligase</fullName>
    </submittedName>
</protein>
<reference evidence="3 4" key="1">
    <citation type="journal article" date="2010" name="Stand. Genomic Sci.">
        <title>Complete genome sequence of Segniliparus rotundus type strain (CDC 1076).</title>
        <authorList>
            <person name="Sikorski J."/>
            <person name="Lapidus A."/>
            <person name="Copeland A."/>
            <person name="Misra M."/>
            <person name="Glavina Del Rio T."/>
            <person name="Nolan M."/>
            <person name="Lucas S."/>
            <person name="Chen F."/>
            <person name="Tice H."/>
            <person name="Cheng J.F."/>
            <person name="Jando M."/>
            <person name="Schneider S."/>
            <person name="Bruce D."/>
            <person name="Goodwin L."/>
            <person name="Pitluck S."/>
            <person name="Liolios K."/>
            <person name="Mikhailova N."/>
            <person name="Pati A."/>
            <person name="Ivanova N."/>
            <person name="Mavromatis K."/>
            <person name="Chen A."/>
            <person name="Palaniappan K."/>
            <person name="Chertkov O."/>
            <person name="Land M."/>
            <person name="Hauser L."/>
            <person name="Chang Y.J."/>
            <person name="Jeffries C.D."/>
            <person name="Brettin T."/>
            <person name="Detter J.C."/>
            <person name="Han C."/>
            <person name="Rohde M."/>
            <person name="Goker M."/>
            <person name="Bristow J."/>
            <person name="Eisen J.A."/>
            <person name="Markowitz V."/>
            <person name="Hugenholtz P."/>
            <person name="Kyrpides N.C."/>
            <person name="Klenk H.P."/>
        </authorList>
    </citation>
    <scope>NUCLEOTIDE SEQUENCE [LARGE SCALE GENOMIC DNA]</scope>
    <source>
        <strain evidence="4">ATCC BAA-972 / CDC 1076 / CIP 108378 / DSM 44985 / JCM 13578</strain>
    </source>
</reference>
<dbReference type="Gene3D" id="3.30.300.30">
    <property type="match status" value="1"/>
</dbReference>
<keyword evidence="4" id="KW-1185">Reference proteome</keyword>
<dbReference type="EMBL" id="CP001958">
    <property type="protein sequence ID" value="ADG97802.1"/>
    <property type="molecule type" value="Genomic_DNA"/>
</dbReference>
<evidence type="ECO:0000313" key="3">
    <source>
        <dbReference type="EMBL" id="ADG97802.1"/>
    </source>
</evidence>
<accession>D6Z772</accession>
<gene>
    <name evidence="3" type="ordered locus">Srot_1337</name>
</gene>
<dbReference type="KEGG" id="srt:Srot_1337"/>
<evidence type="ECO:0000259" key="2">
    <source>
        <dbReference type="Pfam" id="PF00501"/>
    </source>
</evidence>
<dbReference type="RefSeq" id="WP_013138256.1">
    <property type="nucleotide sequence ID" value="NC_014168.1"/>
</dbReference>
<evidence type="ECO:0000313" key="4">
    <source>
        <dbReference type="Proteomes" id="UP000002247"/>
    </source>
</evidence>
<dbReference type="PANTHER" id="PTHR22754:SF32">
    <property type="entry name" value="DISCO-INTERACTING PROTEIN 2"/>
    <property type="match status" value="1"/>
</dbReference>
<dbReference type="GO" id="GO:0005886">
    <property type="term" value="C:plasma membrane"/>
    <property type="evidence" value="ECO:0007669"/>
    <property type="project" value="TreeGrafter"/>
</dbReference>
<dbReference type="Pfam" id="PF00501">
    <property type="entry name" value="AMP-binding"/>
    <property type="match status" value="1"/>
</dbReference>
<dbReference type="Proteomes" id="UP000002247">
    <property type="component" value="Chromosome"/>
</dbReference>
<comment type="similarity">
    <text evidence="1">Belongs to the ATP-dependent AMP-binding enzyme family.</text>
</comment>
<dbReference type="OrthoDB" id="3671040at2"/>
<dbReference type="GO" id="GO:0016874">
    <property type="term" value="F:ligase activity"/>
    <property type="evidence" value="ECO:0007669"/>
    <property type="project" value="UniProtKB-KW"/>
</dbReference>
<sequence length="1134" mass="120976">MRQPSARTGLHIAEEESQSWRSVPYEKLALLARKIAGALQREGLGVGLGACVVMPTGALCVGSLYAVWACGASATLIPPPAFADGDAYAAHVGAILGGAAPHTVLTTAELVAFVELALDTSGLPNRPVVAVFDEAAVESAAPADLQEPGEVALVQFTSGSTASPRGVMVSWENLRDNIQRIMATIGWEKGDSTASWLPLYHDMGLVGALLTTVANQGDLYLMRPDQFVREPIRWLQAMAKAQHTVSPSFGIGYAARRLKAEDVADLDLSGWRSLVTGAEPVDLSSLSAFCELAGPRGFRSTAFVAAYGLAEATLMVSGTPVEEPIVARRIDQSSLRMGEPVSILESAVFGGQPLAGEGWIAGLGPHGREVSILDEDGKEVPDGTLGQIVVDSSSVAMGYCDLSQERASSGTRFCDGTLHTGDAGFRHDGQLYALGRMGWALKVRGKSVFMEDFEARLASATGLPKGALCAAAIPGGPVPGVALFVERPVGDWLSAVQQAARACLGPAHMLRVVTGPRGFIRRTSSGKPQRSRMWQLMAAGELAEATVLFDSANKNGGPDAAEPGQRPSCLELPDGRSIPLSEQQLQDLLDKTLAEVEVDSQATILLEGSLAEGFGNEASDIDFLAVLPGEAPAPTMPSVMFVEGSRTEVRTRSFAQLREQLDLVAHSLSEGSPAILERPGNDVINRCQRFLRSVVLRRGSSWPQVEALRDRLPYREFSSLLSGWWLARAQQSLRQAVALMASGAFADGRGWARDGLQQAAKGWAAAQGECYIETKWLPLQLGRLHDQQTVARYWELDDELSECAKRDDVELLDAVLSLAEEFGVTDVANDSSLVRLARVPGVTTWPIGGVVHVLRGDDVFVLSDEAALAWRAVVFGRPVSETAGSSGRLAEFVRLGLVGLRWRTGEPVRPAIAMCEQARPYTCPPSTGFPLVGMAGAPQGPGISLSPLPARRFVESGMNLIWSNVVVENAREDLAGAVKSGQWRVADLAKSRLVGVLVRVIASACGASPLPADVAALSTASRLLPESLPGRGELLGVMEEAVSTTFSGSDAIMEEAASKIALLDDLVRRVRAFSGCEFPASFHSREQWGQTLESGYNWLRMGSYLNADLPLDEARDLLESGGRQPHKNAEEAKF</sequence>
<dbReference type="AlphaFoldDB" id="D6Z772"/>
<dbReference type="STRING" id="640132.Srot_1337"/>
<dbReference type="GO" id="GO:0070566">
    <property type="term" value="F:adenylyltransferase activity"/>
    <property type="evidence" value="ECO:0007669"/>
    <property type="project" value="TreeGrafter"/>
</dbReference>
<name>D6Z772_SEGRD</name>
<evidence type="ECO:0000256" key="1">
    <source>
        <dbReference type="ARBA" id="ARBA00006432"/>
    </source>
</evidence>
<proteinExistence type="inferred from homology"/>
<dbReference type="SUPFAM" id="SSF56801">
    <property type="entry name" value="Acetyl-CoA synthetase-like"/>
    <property type="match status" value="1"/>
</dbReference>
<organism evidence="3 4">
    <name type="scientific">Segniliparus rotundus (strain ATCC BAA-972 / CDC 1076 / CIP 108378 / DSM 44985 / JCM 13578)</name>
    <dbReference type="NCBI Taxonomy" id="640132"/>
    <lineage>
        <taxon>Bacteria</taxon>
        <taxon>Bacillati</taxon>
        <taxon>Actinomycetota</taxon>
        <taxon>Actinomycetes</taxon>
        <taxon>Mycobacteriales</taxon>
        <taxon>Segniliparaceae</taxon>
        <taxon>Segniliparus</taxon>
    </lineage>
</organism>
<dbReference type="PANTHER" id="PTHR22754">
    <property type="entry name" value="DISCO-INTERACTING PROTEIN 2 DIP2 -RELATED"/>
    <property type="match status" value="1"/>
</dbReference>
<dbReference type="HOGENOM" id="CLU_283106_0_0_11"/>
<dbReference type="InterPro" id="IPR045851">
    <property type="entry name" value="AMP-bd_C_sf"/>
</dbReference>